<dbReference type="Proteomes" id="UP001500151">
    <property type="component" value="Unassembled WGS sequence"/>
</dbReference>
<dbReference type="EMBL" id="BAAASJ010000081">
    <property type="protein sequence ID" value="GAA2650016.1"/>
    <property type="molecule type" value="Genomic_DNA"/>
</dbReference>
<accession>A0ABN3RDQ7</accession>
<evidence type="ECO:0000313" key="2">
    <source>
        <dbReference type="Proteomes" id="UP001500151"/>
    </source>
</evidence>
<proteinExistence type="predicted"/>
<sequence>MRVARMLRAVPADPAPRQLIPVVPGVRMVLEAPVGPAPRPVALVVPEARVARVP</sequence>
<evidence type="ECO:0000313" key="1">
    <source>
        <dbReference type="EMBL" id="GAA2650016.1"/>
    </source>
</evidence>
<reference evidence="1 2" key="1">
    <citation type="journal article" date="2019" name="Int. J. Syst. Evol. Microbiol.">
        <title>The Global Catalogue of Microorganisms (GCM) 10K type strain sequencing project: providing services to taxonomists for standard genome sequencing and annotation.</title>
        <authorList>
            <consortium name="The Broad Institute Genomics Platform"/>
            <consortium name="The Broad Institute Genome Sequencing Center for Infectious Disease"/>
            <person name="Wu L."/>
            <person name="Ma J."/>
        </authorList>
    </citation>
    <scope>NUCLEOTIDE SEQUENCE [LARGE SCALE GENOMIC DNA]</scope>
    <source>
        <strain evidence="1 2">JCM 4524</strain>
    </source>
</reference>
<protein>
    <submittedName>
        <fullName evidence="1">Uncharacterized protein</fullName>
    </submittedName>
</protein>
<name>A0ABN3RDQ7_9ACTN</name>
<gene>
    <name evidence="1" type="ORF">GCM10010307_59250</name>
</gene>
<organism evidence="1 2">
    <name type="scientific">Streptomyces vastus</name>
    <dbReference type="NCBI Taxonomy" id="285451"/>
    <lineage>
        <taxon>Bacteria</taxon>
        <taxon>Bacillati</taxon>
        <taxon>Actinomycetota</taxon>
        <taxon>Actinomycetes</taxon>
        <taxon>Kitasatosporales</taxon>
        <taxon>Streptomycetaceae</taxon>
        <taxon>Streptomyces</taxon>
    </lineage>
</organism>
<comment type="caution">
    <text evidence="1">The sequence shown here is derived from an EMBL/GenBank/DDBJ whole genome shotgun (WGS) entry which is preliminary data.</text>
</comment>
<keyword evidence="2" id="KW-1185">Reference proteome</keyword>